<sequence length="260" mass="30253">MNKVFSYGADAFSLKMLALIFMVIDHIHTYLNLGPEWISILPRFVAPLFVFFIVEGFFNTRNINAYFQRILLFAVIMLTGNIAINLIFNNTDILTGKLTFYSIVSGNNIFLTLAVFLYILICIDKIRREKVASKKIFMIIFTAIFMFLSLFCEGGIYLLPLLIIFYVFHGNKKYISVGVIIWSVFIFIKAIFNYFSGATGLDLFSTLCFNSEWAMIFALFPILLYNGKRGRNDAFAKWIFYFVYPIHLWILRSIYLIFIK</sequence>
<keyword evidence="1" id="KW-0472">Membrane</keyword>
<accession>A0A544QT67</accession>
<name>A0A544QT67_9FIRM</name>
<feature type="transmembrane region" description="Helical" evidence="1">
    <location>
        <begin position="207"/>
        <end position="226"/>
    </location>
</feature>
<feature type="transmembrane region" description="Helical" evidence="1">
    <location>
        <begin position="37"/>
        <end position="58"/>
    </location>
</feature>
<keyword evidence="1" id="KW-1133">Transmembrane helix</keyword>
<dbReference type="EMBL" id="SGJB01000020">
    <property type="protein sequence ID" value="TQQ83884.1"/>
    <property type="molecule type" value="Genomic_DNA"/>
</dbReference>
<protein>
    <recommendedName>
        <fullName evidence="4">Conjugal transfer protein TraX</fullName>
    </recommendedName>
</protein>
<evidence type="ECO:0000313" key="3">
    <source>
        <dbReference type="Proteomes" id="UP000317863"/>
    </source>
</evidence>
<proteinExistence type="predicted"/>
<dbReference type="Pfam" id="PF05857">
    <property type="entry name" value="TraX"/>
    <property type="match status" value="1"/>
</dbReference>
<dbReference type="OrthoDB" id="9781069at2"/>
<evidence type="ECO:0000256" key="1">
    <source>
        <dbReference type="SAM" id="Phobius"/>
    </source>
</evidence>
<reference evidence="2 3" key="1">
    <citation type="submission" date="2019-02" db="EMBL/GenBank/DDBJ databases">
        <title>Peptostreptococcaceae bacterium ZHW00191 nov., a new bacterium isolated from the human gut.</title>
        <authorList>
            <person name="Zhou H.-W."/>
            <person name="Chen X.-J."/>
        </authorList>
    </citation>
    <scope>NUCLEOTIDE SEQUENCE [LARGE SCALE GENOMIC DNA]</scope>
    <source>
        <strain evidence="2 3">ZHW00191</strain>
    </source>
</reference>
<dbReference type="Proteomes" id="UP000317863">
    <property type="component" value="Unassembled WGS sequence"/>
</dbReference>
<feature type="transmembrane region" description="Helical" evidence="1">
    <location>
        <begin position="135"/>
        <end position="168"/>
    </location>
</feature>
<dbReference type="AlphaFoldDB" id="A0A544QT67"/>
<feature type="transmembrane region" description="Helical" evidence="1">
    <location>
        <begin position="12"/>
        <end position="31"/>
    </location>
</feature>
<keyword evidence="3" id="KW-1185">Reference proteome</keyword>
<gene>
    <name evidence="2" type="ORF">EXD82_09310</name>
</gene>
<comment type="caution">
    <text evidence="2">The sequence shown here is derived from an EMBL/GenBank/DDBJ whole genome shotgun (WGS) entry which is preliminary data.</text>
</comment>
<evidence type="ECO:0008006" key="4">
    <source>
        <dbReference type="Google" id="ProtNLM"/>
    </source>
</evidence>
<feature type="transmembrane region" description="Helical" evidence="1">
    <location>
        <begin position="100"/>
        <end position="123"/>
    </location>
</feature>
<keyword evidence="1" id="KW-0812">Transmembrane</keyword>
<feature type="transmembrane region" description="Helical" evidence="1">
    <location>
        <begin position="174"/>
        <end position="195"/>
    </location>
</feature>
<feature type="transmembrane region" description="Helical" evidence="1">
    <location>
        <begin position="70"/>
        <end position="88"/>
    </location>
</feature>
<organism evidence="2 3">
    <name type="scientific">Peptacetobacter hominis</name>
    <dbReference type="NCBI Taxonomy" id="2743610"/>
    <lineage>
        <taxon>Bacteria</taxon>
        <taxon>Bacillati</taxon>
        <taxon>Bacillota</taxon>
        <taxon>Clostridia</taxon>
        <taxon>Peptostreptococcales</taxon>
        <taxon>Peptostreptococcaceae</taxon>
        <taxon>Peptacetobacter</taxon>
    </lineage>
</organism>
<dbReference type="InterPro" id="IPR008875">
    <property type="entry name" value="TraX"/>
</dbReference>
<feature type="transmembrane region" description="Helical" evidence="1">
    <location>
        <begin position="238"/>
        <end position="258"/>
    </location>
</feature>
<dbReference type="RefSeq" id="WP_142536644.1">
    <property type="nucleotide sequence ID" value="NZ_SGJB01000020.1"/>
</dbReference>
<evidence type="ECO:0000313" key="2">
    <source>
        <dbReference type="EMBL" id="TQQ83884.1"/>
    </source>
</evidence>